<evidence type="ECO:0000256" key="1">
    <source>
        <dbReference type="ARBA" id="ARBA00009249"/>
    </source>
</evidence>
<dbReference type="NCBIfam" id="TIGR00527">
    <property type="entry name" value="gcvH"/>
    <property type="match status" value="1"/>
</dbReference>
<dbReference type="InterPro" id="IPR002930">
    <property type="entry name" value="GCV_H"/>
</dbReference>
<accession>A0A521ER09</accession>
<dbReference type="RefSeq" id="WP_142506315.1">
    <property type="nucleotide sequence ID" value="NZ_FXTI01000010.1"/>
</dbReference>
<dbReference type="PROSITE" id="PS00189">
    <property type="entry name" value="LIPOYL"/>
    <property type="match status" value="1"/>
</dbReference>
<dbReference type="InterPro" id="IPR033753">
    <property type="entry name" value="GCV_H/Fam206"/>
</dbReference>
<dbReference type="InterPro" id="IPR017453">
    <property type="entry name" value="GCV_H_sub"/>
</dbReference>
<protein>
    <recommendedName>
        <fullName evidence="3">Glycine cleavage system H protein</fullName>
    </recommendedName>
    <alternativeName>
        <fullName evidence="3">Octanoyl/lipoyl carrier protein</fullName>
    </alternativeName>
</protein>
<feature type="modified residue" description="N6-lipoyllysine" evidence="3 4">
    <location>
        <position position="65"/>
    </location>
</feature>
<organism evidence="6 7">
    <name type="scientific">Melghirimyces algeriensis</name>
    <dbReference type="NCBI Taxonomy" id="910412"/>
    <lineage>
        <taxon>Bacteria</taxon>
        <taxon>Bacillati</taxon>
        <taxon>Bacillota</taxon>
        <taxon>Bacilli</taxon>
        <taxon>Bacillales</taxon>
        <taxon>Thermoactinomycetaceae</taxon>
        <taxon>Melghirimyces</taxon>
    </lineage>
</organism>
<proteinExistence type="inferred from homology"/>
<dbReference type="InterPro" id="IPR003016">
    <property type="entry name" value="2-oxoA_DH_lipoyl-BS"/>
</dbReference>
<evidence type="ECO:0000256" key="2">
    <source>
        <dbReference type="ARBA" id="ARBA00022823"/>
    </source>
</evidence>
<keyword evidence="7" id="KW-1185">Reference proteome</keyword>
<dbReference type="PROSITE" id="PS50968">
    <property type="entry name" value="BIOTINYL_LIPOYL"/>
    <property type="match status" value="1"/>
</dbReference>
<comment type="function">
    <text evidence="3">Is also involved in protein lipoylation via its role as an octanoyl/lipoyl carrier protein intermediate.</text>
</comment>
<dbReference type="NCBIfam" id="NF002270">
    <property type="entry name" value="PRK01202.1"/>
    <property type="match status" value="1"/>
</dbReference>
<dbReference type="GO" id="GO:0005829">
    <property type="term" value="C:cytosol"/>
    <property type="evidence" value="ECO:0007669"/>
    <property type="project" value="TreeGrafter"/>
</dbReference>
<comment type="function">
    <text evidence="3">The glycine cleavage system catalyzes the degradation of glycine. The H protein shuttles the methylamine group of glycine from the P protein to the T protein.</text>
</comment>
<evidence type="ECO:0000259" key="5">
    <source>
        <dbReference type="PROSITE" id="PS50968"/>
    </source>
</evidence>
<dbReference type="OrthoDB" id="9796712at2"/>
<dbReference type="PANTHER" id="PTHR11715">
    <property type="entry name" value="GLYCINE CLEAVAGE SYSTEM H PROTEIN"/>
    <property type="match status" value="1"/>
</dbReference>
<comment type="cofactor">
    <cofactor evidence="3">
        <name>(R)-lipoate</name>
        <dbReference type="ChEBI" id="CHEBI:83088"/>
    </cofactor>
    <text evidence="3">Binds 1 lipoyl cofactor covalently.</text>
</comment>
<dbReference type="EMBL" id="FXTI01000010">
    <property type="protein sequence ID" value="SMO85540.1"/>
    <property type="molecule type" value="Genomic_DNA"/>
</dbReference>
<sequence>MSQVMDDLYYTKEHEWVRVLEGKRVQVGISDFAQEQLGEIVFIELPEVGSNVEAHEVVGSVESVKAVSDLFCPVPGKVLQVNEALEDSPEIVNDDPYHEGWFMEIELEDIQSLNELWTSEQYVKAIEGEET</sequence>
<name>A0A521ER09_9BACL</name>
<dbReference type="GO" id="GO:0019464">
    <property type="term" value="P:glycine decarboxylation via glycine cleavage system"/>
    <property type="evidence" value="ECO:0007669"/>
    <property type="project" value="UniProtKB-UniRule"/>
</dbReference>
<dbReference type="AlphaFoldDB" id="A0A521ER09"/>
<evidence type="ECO:0000313" key="6">
    <source>
        <dbReference type="EMBL" id="SMO85540.1"/>
    </source>
</evidence>
<evidence type="ECO:0000313" key="7">
    <source>
        <dbReference type="Proteomes" id="UP000315636"/>
    </source>
</evidence>
<gene>
    <name evidence="3" type="primary">gcvH</name>
    <name evidence="6" type="ORF">SAMN06264849_11026</name>
</gene>
<dbReference type="GO" id="GO:0009249">
    <property type="term" value="P:protein lipoylation"/>
    <property type="evidence" value="ECO:0007669"/>
    <property type="project" value="UniProtKB-UniRule"/>
</dbReference>
<dbReference type="Proteomes" id="UP000315636">
    <property type="component" value="Unassembled WGS sequence"/>
</dbReference>
<dbReference type="PANTHER" id="PTHR11715:SF3">
    <property type="entry name" value="GLYCINE CLEAVAGE SYSTEM H PROTEIN-RELATED"/>
    <property type="match status" value="1"/>
</dbReference>
<dbReference type="GO" id="GO:0005960">
    <property type="term" value="C:glycine cleavage complex"/>
    <property type="evidence" value="ECO:0007669"/>
    <property type="project" value="InterPro"/>
</dbReference>
<comment type="subunit">
    <text evidence="3">The glycine cleavage system is composed of four proteins: P, T, L and H.</text>
</comment>
<dbReference type="Gene3D" id="2.40.50.100">
    <property type="match status" value="1"/>
</dbReference>
<comment type="similarity">
    <text evidence="1 3">Belongs to the GcvH family.</text>
</comment>
<dbReference type="InterPro" id="IPR011053">
    <property type="entry name" value="Single_hybrid_motif"/>
</dbReference>
<dbReference type="Pfam" id="PF01597">
    <property type="entry name" value="GCV_H"/>
    <property type="match status" value="1"/>
</dbReference>
<dbReference type="CDD" id="cd06848">
    <property type="entry name" value="GCS_H"/>
    <property type="match status" value="1"/>
</dbReference>
<dbReference type="InterPro" id="IPR000089">
    <property type="entry name" value="Biotin_lipoyl"/>
</dbReference>
<feature type="domain" description="Lipoyl-binding" evidence="5">
    <location>
        <begin position="24"/>
        <end position="106"/>
    </location>
</feature>
<evidence type="ECO:0000256" key="3">
    <source>
        <dbReference type="HAMAP-Rule" id="MF_00272"/>
    </source>
</evidence>
<reference evidence="6 7" key="1">
    <citation type="submission" date="2017-05" db="EMBL/GenBank/DDBJ databases">
        <authorList>
            <person name="Varghese N."/>
            <person name="Submissions S."/>
        </authorList>
    </citation>
    <scope>NUCLEOTIDE SEQUENCE [LARGE SCALE GENOMIC DNA]</scope>
    <source>
        <strain evidence="6 7">DSM 45474</strain>
    </source>
</reference>
<dbReference type="SUPFAM" id="SSF51230">
    <property type="entry name" value="Single hybrid motif"/>
    <property type="match status" value="1"/>
</dbReference>
<evidence type="ECO:0000256" key="4">
    <source>
        <dbReference type="PIRSR" id="PIRSR617453-50"/>
    </source>
</evidence>
<keyword evidence="2 3" id="KW-0450">Lipoyl</keyword>
<dbReference type="HAMAP" id="MF_00272">
    <property type="entry name" value="GcvH"/>
    <property type="match status" value="1"/>
</dbReference>